<evidence type="ECO:0000313" key="2">
    <source>
        <dbReference type="Proteomes" id="UP000808914"/>
    </source>
</evidence>
<name>A0ABS2Q0L5_9BACL</name>
<evidence type="ECO:0000313" key="1">
    <source>
        <dbReference type="EMBL" id="MBM7645837.1"/>
    </source>
</evidence>
<keyword evidence="2" id="KW-1185">Reference proteome</keyword>
<reference evidence="1 2" key="1">
    <citation type="submission" date="2021-01" db="EMBL/GenBank/DDBJ databases">
        <title>Genomic Encyclopedia of Type Strains, Phase IV (KMG-IV): sequencing the most valuable type-strain genomes for metagenomic binning, comparative biology and taxonomic classification.</title>
        <authorList>
            <person name="Goeker M."/>
        </authorList>
    </citation>
    <scope>NUCLEOTIDE SEQUENCE [LARGE SCALE GENOMIC DNA]</scope>
    <source>
        <strain evidence="1 2">DSM 28236</strain>
    </source>
</reference>
<proteinExistence type="predicted"/>
<dbReference type="Proteomes" id="UP000808914">
    <property type="component" value="Unassembled WGS sequence"/>
</dbReference>
<gene>
    <name evidence="1" type="ORF">JOD45_002056</name>
</gene>
<organism evidence="1 2">
    <name type="scientific">Scopulibacillus daqui</name>
    <dbReference type="NCBI Taxonomy" id="1469162"/>
    <lineage>
        <taxon>Bacteria</taxon>
        <taxon>Bacillati</taxon>
        <taxon>Bacillota</taxon>
        <taxon>Bacilli</taxon>
        <taxon>Bacillales</taxon>
        <taxon>Sporolactobacillaceae</taxon>
        <taxon>Scopulibacillus</taxon>
    </lineage>
</organism>
<sequence length="43" mass="5191">MKFKHEEEELVKQAQKAEEKYMMKEEHSDDHLKAYLLIARNNG</sequence>
<comment type="caution">
    <text evidence="1">The sequence shown here is derived from an EMBL/GenBank/DDBJ whole genome shotgun (WGS) entry which is preliminary data.</text>
</comment>
<protein>
    <submittedName>
        <fullName evidence="1">Uncharacterized protein</fullName>
    </submittedName>
</protein>
<dbReference type="EMBL" id="JAFBER010000012">
    <property type="protein sequence ID" value="MBM7645837.1"/>
    <property type="molecule type" value="Genomic_DNA"/>
</dbReference>
<dbReference type="RefSeq" id="WP_275583950.1">
    <property type="nucleotide sequence ID" value="NZ_JAFBER010000012.1"/>
</dbReference>
<accession>A0ABS2Q0L5</accession>